<dbReference type="InterPro" id="IPR023896">
    <property type="entry name" value="LTA_DltD"/>
</dbReference>
<protein>
    <recommendedName>
        <fullName evidence="1">Protein DltD</fullName>
    </recommendedName>
</protein>
<name>A0A3Q9QYI9_9BACI</name>
<dbReference type="PANTHER" id="PTHR40039:SF1">
    <property type="entry name" value="PROTEIN DLTD"/>
    <property type="match status" value="1"/>
</dbReference>
<keyword evidence="3" id="KW-1185">Reference proteome</keyword>
<dbReference type="KEGG" id="nmk:CHR53_11000"/>
<dbReference type="OrthoDB" id="1700484at2"/>
<dbReference type="EMBL" id="CP022572">
    <property type="protein sequence ID" value="AZU61763.1"/>
    <property type="molecule type" value="Genomic_DNA"/>
</dbReference>
<gene>
    <name evidence="2" type="primary">dltD</name>
    <name evidence="2" type="ORF">CHR53_11000</name>
</gene>
<comment type="similarity">
    <text evidence="1">Belongs to the DltD family.</text>
</comment>
<dbReference type="Proteomes" id="UP000282892">
    <property type="component" value="Chromosome"/>
</dbReference>
<comment type="pathway">
    <text evidence="1">Cell wall biogenesis; lipoteichoic acid biosynthesis.</text>
</comment>
<dbReference type="PIRSF" id="PIRSF021438">
    <property type="entry name" value="DltD"/>
    <property type="match status" value="1"/>
</dbReference>
<dbReference type="GO" id="GO:0005886">
    <property type="term" value="C:plasma membrane"/>
    <property type="evidence" value="ECO:0007669"/>
    <property type="project" value="UniProtKB-UniRule"/>
</dbReference>
<dbReference type="SUPFAM" id="SSF52266">
    <property type="entry name" value="SGNH hydrolase"/>
    <property type="match status" value="1"/>
</dbReference>
<proteinExistence type="inferred from homology"/>
<dbReference type="GO" id="GO:0070395">
    <property type="term" value="P:lipoteichoic acid biosynthetic process"/>
    <property type="evidence" value="ECO:0007669"/>
    <property type="project" value="UniProtKB-UniRule"/>
</dbReference>
<evidence type="ECO:0000256" key="1">
    <source>
        <dbReference type="PIRNR" id="PIRNR021438"/>
    </source>
</evidence>
<dbReference type="STRING" id="1193713.GCA_001636315_04625"/>
<dbReference type="InterPro" id="IPR006998">
    <property type="entry name" value="DltD"/>
</dbReference>
<sequence length="399" mass="46223">MKKAIFSPIIAAFLVLVILAAIPNQWVERIIPKNRVEEAATELNPFMFQGKYVQQKMLEDKHFLPMYGSSELARLDRFHPSNYFQETGADFTPFLIGRGGTTSITHFLNFAEHTKQLKGKKIIFIVSPQWFQPKGTDETHFVPNYSSLQGYDLAFNNTIDPKLKRAAIKRLLTYSPIRKDPILSTMYKAEISNNPWTKRKSALVRPIARVYRDILVKKDLYYTLAGGKPHKRALSPKVKHRTWKRLAAQAERYGKRRSTNNEFYVTNGQYNKIREMVPSMKDQKAGASYGKSIEYRDFQMVLDLLKDAGAEPLFISIPVNGKWYDYTGFPKKGRTVYYEKIKKQIEAEGFAVADFSEHEYDPYFLKDTIHIGWKGWVYTDKAIKDFYEGKTKNSNTLMN</sequence>
<dbReference type="NCBIfam" id="TIGR04092">
    <property type="entry name" value="LTA_DltD"/>
    <property type="match status" value="1"/>
</dbReference>
<evidence type="ECO:0000313" key="2">
    <source>
        <dbReference type="EMBL" id="AZU61763.1"/>
    </source>
</evidence>
<dbReference type="PANTHER" id="PTHR40039">
    <property type="entry name" value="PROTEIN DLTD"/>
    <property type="match status" value="1"/>
</dbReference>
<dbReference type="Pfam" id="PF04914">
    <property type="entry name" value="DltD"/>
    <property type="match status" value="1"/>
</dbReference>
<keyword evidence="1" id="KW-0472">Membrane</keyword>
<dbReference type="UniPathway" id="UPA00556"/>
<reference evidence="2 3" key="1">
    <citation type="submission" date="2017-07" db="EMBL/GenBank/DDBJ databases">
        <title>The complete genome sequence of Bacillus mesonae strain H20-5, an efficient strain improving plant abiotic stress resistance.</title>
        <authorList>
            <person name="Kim S.Y."/>
            <person name="Song H."/>
            <person name="Sang M.K."/>
            <person name="Weon H.-Y."/>
            <person name="Song J."/>
        </authorList>
    </citation>
    <scope>NUCLEOTIDE SEQUENCE [LARGE SCALE GENOMIC DNA]</scope>
    <source>
        <strain evidence="2 3">H20-5</strain>
    </source>
</reference>
<accession>A0A3Q9QYI9</accession>
<organism evidence="2 3">
    <name type="scientific">Neobacillus mesonae</name>
    <dbReference type="NCBI Taxonomy" id="1193713"/>
    <lineage>
        <taxon>Bacteria</taxon>
        <taxon>Bacillati</taxon>
        <taxon>Bacillota</taxon>
        <taxon>Bacilli</taxon>
        <taxon>Bacillales</taxon>
        <taxon>Bacillaceae</taxon>
        <taxon>Neobacillus</taxon>
    </lineage>
</organism>
<evidence type="ECO:0000313" key="3">
    <source>
        <dbReference type="Proteomes" id="UP000282892"/>
    </source>
</evidence>
<keyword evidence="1" id="KW-1003">Cell membrane</keyword>
<dbReference type="AlphaFoldDB" id="A0A3Q9QYI9"/>
<dbReference type="RefSeq" id="WP_127486543.1">
    <property type="nucleotide sequence ID" value="NZ_CP022572.1"/>
</dbReference>